<evidence type="ECO:0000313" key="1">
    <source>
        <dbReference type="EMBL" id="SEA87273.1"/>
    </source>
</evidence>
<reference evidence="1 2" key="1">
    <citation type="submission" date="2016-10" db="EMBL/GenBank/DDBJ databases">
        <authorList>
            <person name="de Groot N.N."/>
        </authorList>
    </citation>
    <scope>NUCLEOTIDE SEQUENCE [LARGE SCALE GENOMIC DNA]</scope>
    <source>
        <strain evidence="1 2">DSM 15345</strain>
    </source>
</reference>
<gene>
    <name evidence="1" type="ORF">SAMN05444370_11541</name>
</gene>
<organism evidence="1 2">
    <name type="scientific">Rubrimonas cliftonensis</name>
    <dbReference type="NCBI Taxonomy" id="89524"/>
    <lineage>
        <taxon>Bacteria</taxon>
        <taxon>Pseudomonadati</taxon>
        <taxon>Pseudomonadota</taxon>
        <taxon>Alphaproteobacteria</taxon>
        <taxon>Rhodobacterales</taxon>
        <taxon>Paracoccaceae</taxon>
        <taxon>Rubrimonas</taxon>
    </lineage>
</organism>
<dbReference type="STRING" id="89524.SAMN05444370_11541"/>
<keyword evidence="2" id="KW-1185">Reference proteome</keyword>
<dbReference type="OrthoDB" id="8420607at2"/>
<name>A0A1H4EQD6_9RHOB</name>
<evidence type="ECO:0000313" key="2">
    <source>
        <dbReference type="Proteomes" id="UP000198703"/>
    </source>
</evidence>
<protein>
    <submittedName>
        <fullName evidence="1">Uncharacterized protein</fullName>
    </submittedName>
</protein>
<sequence length="63" mass="6526">MGAPDPTPGTIGALEAQAGVGRDHHDRFAFWIAFKGEADPIAAGVAELRRRIAGRCDAPAGGR</sequence>
<dbReference type="Proteomes" id="UP000198703">
    <property type="component" value="Unassembled WGS sequence"/>
</dbReference>
<accession>A0A1H4EQD6</accession>
<dbReference type="RefSeq" id="WP_093255417.1">
    <property type="nucleotide sequence ID" value="NZ_FNQM01000015.1"/>
</dbReference>
<dbReference type="AlphaFoldDB" id="A0A1H4EQD6"/>
<proteinExistence type="predicted"/>
<dbReference type="EMBL" id="FNQM01000015">
    <property type="protein sequence ID" value="SEA87273.1"/>
    <property type="molecule type" value="Genomic_DNA"/>
</dbReference>